<dbReference type="InterPro" id="IPR029063">
    <property type="entry name" value="SAM-dependent_MTases_sf"/>
</dbReference>
<evidence type="ECO:0000256" key="2">
    <source>
        <dbReference type="ARBA" id="ARBA00022552"/>
    </source>
</evidence>
<dbReference type="PANTHER" id="PTHR47313">
    <property type="entry name" value="RIBOSOMAL RNA LARGE SUBUNIT METHYLTRANSFERASE K/L"/>
    <property type="match status" value="1"/>
</dbReference>
<dbReference type="AlphaFoldDB" id="A0A4P7XFL4"/>
<dbReference type="Gene3D" id="3.40.50.150">
    <property type="entry name" value="Vaccinia Virus protein VP39"/>
    <property type="match status" value="2"/>
</dbReference>
<dbReference type="OrthoDB" id="9809404at2"/>
<dbReference type="Pfam" id="PF22020">
    <property type="entry name" value="RlmL_1st"/>
    <property type="match status" value="1"/>
</dbReference>
<dbReference type="Gene3D" id="3.30.750.80">
    <property type="entry name" value="RNA methyltransferase domain (HRMD) like"/>
    <property type="match status" value="1"/>
</dbReference>
<evidence type="ECO:0000256" key="4">
    <source>
        <dbReference type="ARBA" id="ARBA00022679"/>
    </source>
</evidence>
<dbReference type="CDD" id="cd11715">
    <property type="entry name" value="THUMP_AdoMetMT"/>
    <property type="match status" value="1"/>
</dbReference>
<dbReference type="Proteomes" id="UP000298049">
    <property type="component" value="Chromosome"/>
</dbReference>
<dbReference type="EC" id="2.1.1.264" evidence="6"/>
<evidence type="ECO:0000256" key="3">
    <source>
        <dbReference type="ARBA" id="ARBA00022603"/>
    </source>
</evidence>
<dbReference type="EMBL" id="CP031093">
    <property type="protein sequence ID" value="QCF25751.1"/>
    <property type="molecule type" value="Genomic_DNA"/>
</dbReference>
<dbReference type="InterPro" id="IPR017244">
    <property type="entry name" value="23SrRNA_methyltr_KL"/>
</dbReference>
<dbReference type="InterPro" id="IPR019614">
    <property type="entry name" value="SAM-dep_methyl-trfase"/>
</dbReference>
<dbReference type="GO" id="GO:0052915">
    <property type="term" value="F:23S rRNA (guanine(2445)-N(2))-methyltransferase activity"/>
    <property type="evidence" value="ECO:0007669"/>
    <property type="project" value="UniProtKB-UniRule"/>
</dbReference>
<keyword evidence="10" id="KW-1185">Reference proteome</keyword>
<dbReference type="PANTHER" id="PTHR47313:SF1">
    <property type="entry name" value="RIBOSOMAL RNA LARGE SUBUNIT METHYLTRANSFERASE K_L"/>
    <property type="match status" value="1"/>
</dbReference>
<dbReference type="Pfam" id="PF10672">
    <property type="entry name" value="Methyltrans_SAM"/>
    <property type="match status" value="1"/>
</dbReference>
<keyword evidence="3 6" id="KW-0489">Methyltransferase</keyword>
<dbReference type="CDD" id="cd02440">
    <property type="entry name" value="AdoMet_MTases"/>
    <property type="match status" value="1"/>
</dbReference>
<feature type="domain" description="THUMP" evidence="8">
    <location>
        <begin position="44"/>
        <end position="155"/>
    </location>
</feature>
<dbReference type="EC" id="2.1.1.173" evidence="6"/>
<sequence length="722" mass="80949">MSSRFFTTCPKGLESLLAEELTALGLSVQRETPAGVWVEGELQEAYVACLHSRLANRVIWHLAEAEVSSAADIHGAVVAIDWSRHLKPTGRFKVSFQGLGAGIRNTQFGVQCVKDGIVDRLRGEDGSRPAVDRVDPDLSVHVRLHRDRLHIGIDLAGASLHRRGYRTESGAAPLKENLAAALLLRAGWPAIAAAGGDFVDPLCGSGTLLVEAALMATDTAPGLLREDFALCRWPQHDADLWHTLREEARSRSEKGRAASAVRYFGYDEDKRVVATAWRNIDRVGFADRIHVERQSLVELAATGSSKPGLILTNPPYGERLSERDNLGELYLTLGSKVREHFQGWRFGVFTAVPEFGHALGLRPDRRYNLYNGSLPAKLLMFRLEKDQEARAWTPEDPDAPPRPRVANRERAAMLANRLRKNIKSVGAWARKRDLECFRLYDADMPEYSLAIDVYGEWLHVQEYQAPKTIDAATARERLAEAMAVIPEAVGVPAAQMVVKQRRRQRGDEQYERQGQGGHRLIVSEGSCRFYVNLIDYLDTGLFLDHRPARLWLGKQAEGKRVLNLFGYTGTATVHAALGGAVGSLTIDMSKTYLAWARENYTLNGVSLAAHRLEQADCLQWLAEPPKERFDLIFLDPPTFSNSARMDDVLDVQRDHERLVDDAMARLEKGGTLFFSNNYRRFKLSASLEARYQVENITRSTIDRDFSRNSKIHQAWLIRHQNS</sequence>
<comment type="catalytic activity">
    <reaction evidence="6">
        <text>guanosine(2069) in 23S rRNA + S-adenosyl-L-methionine = N(2)-methylguanosine(2069) in 23S rRNA + S-adenosyl-L-homocysteine + H(+)</text>
        <dbReference type="Rhea" id="RHEA:43772"/>
        <dbReference type="Rhea" id="RHEA-COMP:10688"/>
        <dbReference type="Rhea" id="RHEA-COMP:10689"/>
        <dbReference type="ChEBI" id="CHEBI:15378"/>
        <dbReference type="ChEBI" id="CHEBI:57856"/>
        <dbReference type="ChEBI" id="CHEBI:59789"/>
        <dbReference type="ChEBI" id="CHEBI:74269"/>
        <dbReference type="ChEBI" id="CHEBI:74481"/>
        <dbReference type="EC" id="2.1.1.264"/>
    </reaction>
</comment>
<evidence type="ECO:0000256" key="5">
    <source>
        <dbReference type="ARBA" id="ARBA00022691"/>
    </source>
</evidence>
<dbReference type="KEGG" id="hmi:soil367_07370"/>
<evidence type="ECO:0000313" key="9">
    <source>
        <dbReference type="EMBL" id="QCF25751.1"/>
    </source>
</evidence>
<keyword evidence="2 6" id="KW-0698">rRNA processing</keyword>
<accession>A0A4P7XFL4</accession>
<keyword evidence="5 6" id="KW-0949">S-adenosyl-L-methionine</keyword>
<evidence type="ECO:0000256" key="7">
    <source>
        <dbReference type="PROSITE-ProRule" id="PRU00529"/>
    </source>
</evidence>
<comment type="similarity">
    <text evidence="6">Belongs to the methyltransferase superfamily. RlmKL family.</text>
</comment>
<dbReference type="InterPro" id="IPR002052">
    <property type="entry name" value="DNA_methylase_N6_adenine_CS"/>
</dbReference>
<dbReference type="GO" id="GO:0070043">
    <property type="term" value="F:rRNA (guanine-N7-)-methyltransferase activity"/>
    <property type="evidence" value="ECO:0007669"/>
    <property type="project" value="UniProtKB-UniRule"/>
</dbReference>
<dbReference type="Pfam" id="PF02926">
    <property type="entry name" value="THUMP"/>
    <property type="match status" value="1"/>
</dbReference>
<dbReference type="PIRSF" id="PIRSF037618">
    <property type="entry name" value="RNA_Mtase_bacteria_prd"/>
    <property type="match status" value="1"/>
</dbReference>
<protein>
    <recommendedName>
        <fullName evidence="6">Ribosomal RNA large subunit methyltransferase K/L</fullName>
    </recommendedName>
    <domain>
        <recommendedName>
            <fullName evidence="6">23S rRNA m2G2445 methyltransferase</fullName>
            <ecNumber evidence="6">2.1.1.173</ecNumber>
        </recommendedName>
        <alternativeName>
            <fullName evidence="6">rRNA (guanine-N(2)-)-methyltransferase RlmL</fullName>
        </alternativeName>
    </domain>
    <domain>
        <recommendedName>
            <fullName evidence="6">23S rRNA m7G2069 methyltransferase</fullName>
            <ecNumber evidence="6">2.1.1.264</ecNumber>
        </recommendedName>
        <alternativeName>
            <fullName evidence="6">rRNA (guanine-N(7)-)-methyltransferase RlmK</fullName>
        </alternativeName>
    </domain>
</protein>
<dbReference type="HAMAP" id="MF_01858">
    <property type="entry name" value="23SrRNA_methyltr_KL"/>
    <property type="match status" value="1"/>
</dbReference>
<comment type="subcellular location">
    <subcellularLocation>
        <location evidence="6">Cytoplasm</location>
    </subcellularLocation>
</comment>
<dbReference type="Gene3D" id="3.30.2130.30">
    <property type="match status" value="1"/>
</dbReference>
<dbReference type="Pfam" id="PF01170">
    <property type="entry name" value="UPF0020"/>
    <property type="match status" value="1"/>
</dbReference>
<dbReference type="InterPro" id="IPR004114">
    <property type="entry name" value="THUMP_dom"/>
</dbReference>
<evidence type="ECO:0000313" key="10">
    <source>
        <dbReference type="Proteomes" id="UP000298049"/>
    </source>
</evidence>
<evidence type="ECO:0000259" key="8">
    <source>
        <dbReference type="PROSITE" id="PS51165"/>
    </source>
</evidence>
<keyword evidence="1 6" id="KW-0963">Cytoplasm</keyword>
<keyword evidence="7" id="KW-0694">RNA-binding</keyword>
<reference evidence="9 10" key="1">
    <citation type="submission" date="2018-07" db="EMBL/GenBank/DDBJ databases">
        <title>Marsedoiliclastica nanhaica gen. nov. sp. nov., a novel marine hydrocarbonoclastic bacterium isolated from an in-situ enriched hydrocarbon-degrading consortium in deep-sea sediment.</title>
        <authorList>
            <person name="Dong C."/>
            <person name="Ma T."/>
            <person name="Liu R."/>
            <person name="Shao Z."/>
        </authorList>
    </citation>
    <scope>NUCLEOTIDE SEQUENCE [LARGE SCALE GENOMIC DNA]</scope>
    <source>
        <strain evidence="10">soil36-7</strain>
    </source>
</reference>
<dbReference type="RefSeq" id="WP_136548355.1">
    <property type="nucleotide sequence ID" value="NZ_CP031093.1"/>
</dbReference>
<gene>
    <name evidence="6" type="primary">rlmL</name>
    <name evidence="9" type="ORF">soil367_07370</name>
</gene>
<evidence type="ECO:0000256" key="1">
    <source>
        <dbReference type="ARBA" id="ARBA00022490"/>
    </source>
</evidence>
<dbReference type="SUPFAM" id="SSF53335">
    <property type="entry name" value="S-adenosyl-L-methionine-dependent methyltransferases"/>
    <property type="match status" value="2"/>
</dbReference>
<dbReference type="PROSITE" id="PS51165">
    <property type="entry name" value="THUMP"/>
    <property type="match status" value="1"/>
</dbReference>
<comment type="function">
    <text evidence="6">Specifically methylates the guanine in position 2445 (m2G2445) and the guanine in position 2069 (m7G2069) of 23S rRNA.</text>
</comment>
<dbReference type="GO" id="GO:0003723">
    <property type="term" value="F:RNA binding"/>
    <property type="evidence" value="ECO:0007669"/>
    <property type="project" value="UniProtKB-UniRule"/>
</dbReference>
<proteinExistence type="inferred from homology"/>
<comment type="catalytic activity">
    <reaction evidence="6">
        <text>guanosine(2445) in 23S rRNA + S-adenosyl-L-methionine = N(2)-methylguanosine(2445) in 23S rRNA + S-adenosyl-L-homocysteine + H(+)</text>
        <dbReference type="Rhea" id="RHEA:42740"/>
        <dbReference type="Rhea" id="RHEA-COMP:10215"/>
        <dbReference type="Rhea" id="RHEA-COMP:10216"/>
        <dbReference type="ChEBI" id="CHEBI:15378"/>
        <dbReference type="ChEBI" id="CHEBI:57856"/>
        <dbReference type="ChEBI" id="CHEBI:59789"/>
        <dbReference type="ChEBI" id="CHEBI:74269"/>
        <dbReference type="ChEBI" id="CHEBI:74481"/>
        <dbReference type="EC" id="2.1.1.173"/>
    </reaction>
</comment>
<organism evidence="9 10">
    <name type="scientific">Hydrocarboniclastica marina</name>
    <dbReference type="NCBI Taxonomy" id="2259620"/>
    <lineage>
        <taxon>Bacteria</taxon>
        <taxon>Pseudomonadati</taxon>
        <taxon>Pseudomonadota</taxon>
        <taxon>Gammaproteobacteria</taxon>
        <taxon>Alteromonadales</taxon>
        <taxon>Alteromonadaceae</taxon>
        <taxon>Hydrocarboniclastica</taxon>
    </lineage>
</organism>
<name>A0A4P7XFL4_9ALTE</name>
<dbReference type="SMART" id="SM00981">
    <property type="entry name" value="THUMP"/>
    <property type="match status" value="1"/>
</dbReference>
<dbReference type="InterPro" id="IPR054170">
    <property type="entry name" value="RlmL_1st"/>
</dbReference>
<dbReference type="PROSITE" id="PS00092">
    <property type="entry name" value="N6_MTASE"/>
    <property type="match status" value="1"/>
</dbReference>
<dbReference type="InterPro" id="IPR000241">
    <property type="entry name" value="RlmKL-like_Mtase"/>
</dbReference>
<dbReference type="NCBIfam" id="NF008748">
    <property type="entry name" value="PRK11783.1"/>
    <property type="match status" value="1"/>
</dbReference>
<dbReference type="GO" id="GO:0005737">
    <property type="term" value="C:cytoplasm"/>
    <property type="evidence" value="ECO:0007669"/>
    <property type="project" value="UniProtKB-SubCell"/>
</dbReference>
<evidence type="ECO:0000256" key="6">
    <source>
        <dbReference type="HAMAP-Rule" id="MF_01858"/>
    </source>
</evidence>
<keyword evidence="4 6" id="KW-0808">Transferase</keyword>